<name>A0A292Q3N8_9PEZI</name>
<protein>
    <submittedName>
        <fullName evidence="1">Uncharacterized protein</fullName>
    </submittedName>
</protein>
<feature type="non-terminal residue" evidence="1">
    <location>
        <position position="108"/>
    </location>
</feature>
<evidence type="ECO:0000313" key="2">
    <source>
        <dbReference type="Proteomes" id="UP001412239"/>
    </source>
</evidence>
<dbReference type="Proteomes" id="UP001412239">
    <property type="component" value="Unassembled WGS sequence"/>
</dbReference>
<reference evidence="1" key="1">
    <citation type="submission" date="2015-10" db="EMBL/GenBank/DDBJ databases">
        <authorList>
            <person name="Regsiter A."/>
            <person name="william w."/>
        </authorList>
    </citation>
    <scope>NUCLEOTIDE SEQUENCE</scope>
    <source>
        <strain evidence="1">Montdore</strain>
    </source>
</reference>
<sequence length="108" mass="11565">IQPISVTVAVPLRGKPSLPSILLDTVRVPYGYRGVHGPLLIFPFLPGTCHLPRSSTSSLPHPLSPIPLLATIILRQGLTSHPAVRFRVGGACNNLQPAGGKRKRETYG</sequence>
<organism evidence="1 2">
    <name type="scientific">Tuber aestivum</name>
    <name type="common">summer truffle</name>
    <dbReference type="NCBI Taxonomy" id="59557"/>
    <lineage>
        <taxon>Eukaryota</taxon>
        <taxon>Fungi</taxon>
        <taxon>Dikarya</taxon>
        <taxon>Ascomycota</taxon>
        <taxon>Pezizomycotina</taxon>
        <taxon>Pezizomycetes</taxon>
        <taxon>Pezizales</taxon>
        <taxon>Tuberaceae</taxon>
        <taxon>Tuber</taxon>
    </lineage>
</organism>
<accession>A0A292Q3N8</accession>
<keyword evidence="2" id="KW-1185">Reference proteome</keyword>
<evidence type="ECO:0000313" key="1">
    <source>
        <dbReference type="EMBL" id="CUS14064.1"/>
    </source>
</evidence>
<dbReference type="AlphaFoldDB" id="A0A292Q3N8"/>
<gene>
    <name evidence="1" type="ORF">GSTUAT00001794001</name>
</gene>
<proteinExistence type="predicted"/>
<dbReference type="EMBL" id="LN890962">
    <property type="protein sequence ID" value="CUS14064.1"/>
    <property type="molecule type" value="Genomic_DNA"/>
</dbReference>